<dbReference type="EMBL" id="KV419398">
    <property type="protein sequence ID" value="KZS96706.1"/>
    <property type="molecule type" value="Genomic_DNA"/>
</dbReference>
<keyword evidence="1" id="KW-0472">Membrane</keyword>
<keyword evidence="1" id="KW-1133">Transmembrane helix</keyword>
<reference evidence="2 3" key="1">
    <citation type="journal article" date="2016" name="Mol. Biol. Evol.">
        <title>Comparative Genomics of Early-Diverging Mushroom-Forming Fungi Provides Insights into the Origins of Lignocellulose Decay Capabilities.</title>
        <authorList>
            <person name="Nagy L.G."/>
            <person name="Riley R."/>
            <person name="Tritt A."/>
            <person name="Adam C."/>
            <person name="Daum C."/>
            <person name="Floudas D."/>
            <person name="Sun H."/>
            <person name="Yadav J.S."/>
            <person name="Pangilinan J."/>
            <person name="Larsson K.H."/>
            <person name="Matsuura K."/>
            <person name="Barry K."/>
            <person name="Labutti K."/>
            <person name="Kuo R."/>
            <person name="Ohm R.A."/>
            <person name="Bhattacharya S.S."/>
            <person name="Shirouzu T."/>
            <person name="Yoshinaga Y."/>
            <person name="Martin F.M."/>
            <person name="Grigoriev I.V."/>
            <person name="Hibbett D.S."/>
        </authorList>
    </citation>
    <scope>NUCLEOTIDE SEQUENCE [LARGE SCALE GENOMIC DNA]</scope>
    <source>
        <strain evidence="2 3">HHB9708</strain>
    </source>
</reference>
<protein>
    <submittedName>
        <fullName evidence="2">Uncharacterized protein</fullName>
    </submittedName>
</protein>
<feature type="transmembrane region" description="Helical" evidence="1">
    <location>
        <begin position="169"/>
        <end position="188"/>
    </location>
</feature>
<feature type="transmembrane region" description="Helical" evidence="1">
    <location>
        <begin position="209"/>
        <end position="234"/>
    </location>
</feature>
<name>A0A164Y998_9AGAM</name>
<proteinExistence type="predicted"/>
<keyword evidence="1" id="KW-0812">Transmembrane</keyword>
<dbReference type="Proteomes" id="UP000076722">
    <property type="component" value="Unassembled WGS sequence"/>
</dbReference>
<dbReference type="OrthoDB" id="3354175at2759"/>
<gene>
    <name evidence="2" type="ORF">SISNIDRAFT_482500</name>
</gene>
<organism evidence="2 3">
    <name type="scientific">Sistotremastrum niveocremeum HHB9708</name>
    <dbReference type="NCBI Taxonomy" id="1314777"/>
    <lineage>
        <taxon>Eukaryota</taxon>
        <taxon>Fungi</taxon>
        <taxon>Dikarya</taxon>
        <taxon>Basidiomycota</taxon>
        <taxon>Agaricomycotina</taxon>
        <taxon>Agaricomycetes</taxon>
        <taxon>Sistotremastrales</taxon>
        <taxon>Sistotremastraceae</taxon>
        <taxon>Sertulicium</taxon>
        <taxon>Sertulicium niveocremeum</taxon>
    </lineage>
</organism>
<dbReference type="AlphaFoldDB" id="A0A164Y998"/>
<sequence>MVQHITPTEATLISAITEAILFGIATVLFFLAYKILIPKRKDLSFKNPHFPVMVALLVIYLASTIHIWATLVRCREGFIKYPQGPAAYFGLITSAPKVADQAGQILAVGTADGLAVFRLWKVWGNKYLLVPAILSLIATVTSAIAFVIVQNTAKPGAFIFISASEDWTIAFLACSLATTFYCTGLIAWKLWQAYQRVASYTTQPKKWTTVMRILIESAALYSIVNFLYMVLFAIKNNGEAVVSGWECPVASLTFSLVTIRINSASLGENYGSTSLGSTTRGPSLPHHNVHLTRMTDSTPTVLNILVNKESDSDVGSLPARKLSNVSSN</sequence>
<evidence type="ECO:0000256" key="1">
    <source>
        <dbReference type="SAM" id="Phobius"/>
    </source>
</evidence>
<evidence type="ECO:0000313" key="3">
    <source>
        <dbReference type="Proteomes" id="UP000076722"/>
    </source>
</evidence>
<feature type="transmembrane region" description="Helical" evidence="1">
    <location>
        <begin position="12"/>
        <end position="33"/>
    </location>
</feature>
<feature type="transmembrane region" description="Helical" evidence="1">
    <location>
        <begin position="127"/>
        <end position="149"/>
    </location>
</feature>
<evidence type="ECO:0000313" key="2">
    <source>
        <dbReference type="EMBL" id="KZS96706.1"/>
    </source>
</evidence>
<accession>A0A164Y998</accession>
<feature type="transmembrane region" description="Helical" evidence="1">
    <location>
        <begin position="53"/>
        <end position="72"/>
    </location>
</feature>
<keyword evidence="3" id="KW-1185">Reference proteome</keyword>